<dbReference type="Pfam" id="PF03938">
    <property type="entry name" value="OmpH"/>
    <property type="match status" value="1"/>
</dbReference>
<protein>
    <submittedName>
        <fullName evidence="5">OmpH family outer membrane protein</fullName>
    </submittedName>
</protein>
<dbReference type="InterPro" id="IPR024930">
    <property type="entry name" value="Skp_dom_sf"/>
</dbReference>
<comment type="caution">
    <text evidence="5">The sequence shown here is derived from an EMBL/GenBank/DDBJ whole genome shotgun (WGS) entry which is preliminary data.</text>
</comment>
<dbReference type="PANTHER" id="PTHR35089">
    <property type="entry name" value="CHAPERONE PROTEIN SKP"/>
    <property type="match status" value="1"/>
</dbReference>
<gene>
    <name evidence="5" type="ORF">ABR189_24865</name>
</gene>
<sequence length="204" mass="22453">MHICKQFVKRGLLAALIAGSFVACQQSGKTANTAANSPAAGNTSAPANGGGNKIAYVDLDSLEAHFDYFKEKKDELEKKQQVIENELKGNARALQNEYADLQRKAATLTQEQGEAAQRSIMQKNQQLEAKAQQLRSQYAEQEAKFNEELQKRLDGFLKTYNAEGKYDYILSYRAGATNILFKNPALDVTADVIKGMNAIGADKK</sequence>
<keyword evidence="2 4" id="KW-0732">Signal</keyword>
<dbReference type="Gene3D" id="3.30.910.20">
    <property type="entry name" value="Skp domain"/>
    <property type="match status" value="1"/>
</dbReference>
<evidence type="ECO:0000256" key="2">
    <source>
        <dbReference type="ARBA" id="ARBA00022729"/>
    </source>
</evidence>
<dbReference type="Proteomes" id="UP001549749">
    <property type="component" value="Unassembled WGS sequence"/>
</dbReference>
<reference evidence="5 6" key="1">
    <citation type="submission" date="2024-06" db="EMBL/GenBank/DDBJ databases">
        <title>Chitinophaga defluvii sp. nov., isolated from municipal sewage.</title>
        <authorList>
            <person name="Zhang L."/>
        </authorList>
    </citation>
    <scope>NUCLEOTIDE SEQUENCE [LARGE SCALE GENOMIC DNA]</scope>
    <source>
        <strain evidence="5 6">H8</strain>
    </source>
</reference>
<dbReference type="SMART" id="SM00935">
    <property type="entry name" value="OmpH"/>
    <property type="match status" value="1"/>
</dbReference>
<accession>A0ABV2TC87</accession>
<proteinExistence type="inferred from homology"/>
<dbReference type="PANTHER" id="PTHR35089:SF1">
    <property type="entry name" value="CHAPERONE PROTEIN SKP"/>
    <property type="match status" value="1"/>
</dbReference>
<organism evidence="5 6">
    <name type="scientific">Chitinophaga defluvii</name>
    <dbReference type="NCBI Taxonomy" id="3163343"/>
    <lineage>
        <taxon>Bacteria</taxon>
        <taxon>Pseudomonadati</taxon>
        <taxon>Bacteroidota</taxon>
        <taxon>Chitinophagia</taxon>
        <taxon>Chitinophagales</taxon>
        <taxon>Chitinophagaceae</taxon>
        <taxon>Chitinophaga</taxon>
    </lineage>
</organism>
<keyword evidence="6" id="KW-1185">Reference proteome</keyword>
<dbReference type="EMBL" id="JBEXAC010000002">
    <property type="protein sequence ID" value="MET7000641.1"/>
    <property type="molecule type" value="Genomic_DNA"/>
</dbReference>
<keyword evidence="3" id="KW-0175">Coiled coil</keyword>
<dbReference type="RefSeq" id="WP_354663195.1">
    <property type="nucleotide sequence ID" value="NZ_JBEXAC010000002.1"/>
</dbReference>
<evidence type="ECO:0000256" key="3">
    <source>
        <dbReference type="SAM" id="Coils"/>
    </source>
</evidence>
<feature type="signal peptide" evidence="4">
    <location>
        <begin position="1"/>
        <end position="25"/>
    </location>
</feature>
<feature type="chain" id="PRO_5047104625" evidence="4">
    <location>
        <begin position="26"/>
        <end position="204"/>
    </location>
</feature>
<evidence type="ECO:0000256" key="4">
    <source>
        <dbReference type="SAM" id="SignalP"/>
    </source>
</evidence>
<dbReference type="InterPro" id="IPR005632">
    <property type="entry name" value="Chaperone_Skp"/>
</dbReference>
<comment type="similarity">
    <text evidence="1">Belongs to the Skp family.</text>
</comment>
<evidence type="ECO:0000256" key="1">
    <source>
        <dbReference type="ARBA" id="ARBA00009091"/>
    </source>
</evidence>
<dbReference type="PROSITE" id="PS51257">
    <property type="entry name" value="PROKAR_LIPOPROTEIN"/>
    <property type="match status" value="1"/>
</dbReference>
<name>A0ABV2TC87_9BACT</name>
<evidence type="ECO:0000313" key="6">
    <source>
        <dbReference type="Proteomes" id="UP001549749"/>
    </source>
</evidence>
<feature type="coiled-coil region" evidence="3">
    <location>
        <begin position="59"/>
        <end position="151"/>
    </location>
</feature>
<dbReference type="SUPFAM" id="SSF111384">
    <property type="entry name" value="OmpH-like"/>
    <property type="match status" value="1"/>
</dbReference>
<evidence type="ECO:0000313" key="5">
    <source>
        <dbReference type="EMBL" id="MET7000641.1"/>
    </source>
</evidence>